<dbReference type="AlphaFoldDB" id="A0AA40F5V4"/>
<comment type="caution">
    <text evidence="6">The sequence shown here is derived from an EMBL/GenBank/DDBJ whole genome shotgun (WGS) entry which is preliminary data.</text>
</comment>
<name>A0AA40F5V4_9PEZI</name>
<evidence type="ECO:0000256" key="4">
    <source>
        <dbReference type="ARBA" id="ARBA00023242"/>
    </source>
</evidence>
<dbReference type="GO" id="GO:0005730">
    <property type="term" value="C:nucleolus"/>
    <property type="evidence" value="ECO:0007669"/>
    <property type="project" value="UniProtKB-SubCell"/>
</dbReference>
<comment type="similarity">
    <text evidence="2">Belongs to the SLX9 family.</text>
</comment>
<feature type="compositionally biased region" description="Low complexity" evidence="5">
    <location>
        <begin position="152"/>
        <end position="175"/>
    </location>
</feature>
<dbReference type="EMBL" id="JAUKUD010000002">
    <property type="protein sequence ID" value="KAK0751763.1"/>
    <property type="molecule type" value="Genomic_DNA"/>
</dbReference>
<evidence type="ECO:0000313" key="6">
    <source>
        <dbReference type="EMBL" id="KAK0751763.1"/>
    </source>
</evidence>
<organism evidence="6 7">
    <name type="scientific">Schizothecium vesticola</name>
    <dbReference type="NCBI Taxonomy" id="314040"/>
    <lineage>
        <taxon>Eukaryota</taxon>
        <taxon>Fungi</taxon>
        <taxon>Dikarya</taxon>
        <taxon>Ascomycota</taxon>
        <taxon>Pezizomycotina</taxon>
        <taxon>Sordariomycetes</taxon>
        <taxon>Sordariomycetidae</taxon>
        <taxon>Sordariales</taxon>
        <taxon>Schizotheciaceae</taxon>
        <taxon>Schizothecium</taxon>
    </lineage>
</organism>
<sequence>MAPTPPLPPKRLTARQKVRSRLAASAGPALPKTFRPSAVIADTGFLNTKRDKRLIKSSSFASRIAKTSSTTKKKRSRPSKSLVASLDSLGDALDSITADLAASGHAPMDREQAAQGRVRHRSLRSRPGALKRKERVVKAEMERFGRSLANMSAAGEQQQQSTAQGEQGETQTQGAPAAPSSTSSRWAALRGQISQTMEQNPAFLDKA</sequence>
<protein>
    <recommendedName>
        <fullName evidence="3">Ribosome biogenesis protein SLX9</fullName>
    </recommendedName>
</protein>
<evidence type="ECO:0000256" key="5">
    <source>
        <dbReference type="SAM" id="MobiDB-lite"/>
    </source>
</evidence>
<dbReference type="GO" id="GO:0000462">
    <property type="term" value="P:maturation of SSU-rRNA from tricistronic rRNA transcript (SSU-rRNA, 5.8S rRNA, LSU-rRNA)"/>
    <property type="evidence" value="ECO:0007669"/>
    <property type="project" value="InterPro"/>
</dbReference>
<evidence type="ECO:0000256" key="3">
    <source>
        <dbReference type="ARBA" id="ARBA00021321"/>
    </source>
</evidence>
<feature type="compositionally biased region" description="Basic residues" evidence="5">
    <location>
        <begin position="117"/>
        <end position="135"/>
    </location>
</feature>
<dbReference type="InterPro" id="IPR028160">
    <property type="entry name" value="Slx9-like"/>
</dbReference>
<comment type="subcellular location">
    <subcellularLocation>
        <location evidence="1">Nucleus</location>
        <location evidence="1">Nucleolus</location>
    </subcellularLocation>
</comment>
<evidence type="ECO:0000256" key="2">
    <source>
        <dbReference type="ARBA" id="ARBA00011022"/>
    </source>
</evidence>
<feature type="compositionally biased region" description="Basic and acidic residues" evidence="5">
    <location>
        <begin position="136"/>
        <end position="145"/>
    </location>
</feature>
<keyword evidence="4" id="KW-0539">Nucleus</keyword>
<evidence type="ECO:0000313" key="7">
    <source>
        <dbReference type="Proteomes" id="UP001172155"/>
    </source>
</evidence>
<reference evidence="6" key="1">
    <citation type="submission" date="2023-06" db="EMBL/GenBank/DDBJ databases">
        <title>Genome-scale phylogeny and comparative genomics of the fungal order Sordariales.</title>
        <authorList>
            <consortium name="Lawrence Berkeley National Laboratory"/>
            <person name="Hensen N."/>
            <person name="Bonometti L."/>
            <person name="Westerberg I."/>
            <person name="Brannstrom I.O."/>
            <person name="Guillou S."/>
            <person name="Cros-Aarteil S."/>
            <person name="Calhoun S."/>
            <person name="Haridas S."/>
            <person name="Kuo A."/>
            <person name="Mondo S."/>
            <person name="Pangilinan J."/>
            <person name="Riley R."/>
            <person name="LaButti K."/>
            <person name="Andreopoulos B."/>
            <person name="Lipzen A."/>
            <person name="Chen C."/>
            <person name="Yanf M."/>
            <person name="Daum C."/>
            <person name="Ng V."/>
            <person name="Clum A."/>
            <person name="Steindorff A."/>
            <person name="Ohm R."/>
            <person name="Martin F."/>
            <person name="Silar P."/>
            <person name="Natvig D."/>
            <person name="Lalanne C."/>
            <person name="Gautier V."/>
            <person name="Ament-velasquez S.L."/>
            <person name="Kruys A."/>
            <person name="Hutchinson M.I."/>
            <person name="Powell A.J."/>
            <person name="Barry K."/>
            <person name="Miller A.N."/>
            <person name="Grigoriev I.V."/>
            <person name="Debuchy R."/>
            <person name="Gladieux P."/>
            <person name="Thoren M.H."/>
            <person name="Johannesson H."/>
        </authorList>
    </citation>
    <scope>NUCLEOTIDE SEQUENCE</scope>
    <source>
        <strain evidence="6">SMH3187-1</strain>
    </source>
</reference>
<dbReference type="Pfam" id="PF15341">
    <property type="entry name" value="SLX9"/>
    <property type="match status" value="1"/>
</dbReference>
<accession>A0AA40F5V4</accession>
<dbReference type="GO" id="GO:0030688">
    <property type="term" value="C:preribosome, small subunit precursor"/>
    <property type="evidence" value="ECO:0007669"/>
    <property type="project" value="InterPro"/>
</dbReference>
<feature type="region of interest" description="Disordered" evidence="5">
    <location>
        <begin position="61"/>
        <end position="82"/>
    </location>
</feature>
<dbReference type="Proteomes" id="UP001172155">
    <property type="component" value="Unassembled WGS sequence"/>
</dbReference>
<evidence type="ECO:0000256" key="1">
    <source>
        <dbReference type="ARBA" id="ARBA00004604"/>
    </source>
</evidence>
<dbReference type="GO" id="GO:0030686">
    <property type="term" value="C:90S preribosome"/>
    <property type="evidence" value="ECO:0007669"/>
    <property type="project" value="InterPro"/>
</dbReference>
<gene>
    <name evidence="6" type="ORF">B0T18DRAFT_76771</name>
</gene>
<keyword evidence="7" id="KW-1185">Reference proteome</keyword>
<proteinExistence type="inferred from homology"/>
<feature type="region of interest" description="Disordered" evidence="5">
    <location>
        <begin position="103"/>
        <end position="207"/>
    </location>
</feature>
<feature type="region of interest" description="Disordered" evidence="5">
    <location>
        <begin position="1"/>
        <end position="33"/>
    </location>
</feature>